<organism evidence="8 9">
    <name type="scientific">Hypericibacter adhaerens</name>
    <dbReference type="NCBI Taxonomy" id="2602016"/>
    <lineage>
        <taxon>Bacteria</taxon>
        <taxon>Pseudomonadati</taxon>
        <taxon>Pseudomonadota</taxon>
        <taxon>Alphaproteobacteria</taxon>
        <taxon>Rhodospirillales</taxon>
        <taxon>Dongiaceae</taxon>
        <taxon>Hypericibacter</taxon>
    </lineage>
</organism>
<dbReference type="GO" id="GO:0005829">
    <property type="term" value="C:cytosol"/>
    <property type="evidence" value="ECO:0007669"/>
    <property type="project" value="TreeGrafter"/>
</dbReference>
<dbReference type="EC" id="1.1.1.133" evidence="3 6"/>
<accession>A0A5J6MXK9</accession>
<dbReference type="EMBL" id="CP042582">
    <property type="protein sequence ID" value="QEX21445.1"/>
    <property type="molecule type" value="Genomic_DNA"/>
</dbReference>
<keyword evidence="6" id="KW-0521">NADP</keyword>
<dbReference type="InterPro" id="IPR036291">
    <property type="entry name" value="NAD(P)-bd_dom_sf"/>
</dbReference>
<evidence type="ECO:0000256" key="3">
    <source>
        <dbReference type="ARBA" id="ARBA00012929"/>
    </source>
</evidence>
<dbReference type="PANTHER" id="PTHR10491">
    <property type="entry name" value="DTDP-4-DEHYDRORHAMNOSE REDUCTASE"/>
    <property type="match status" value="1"/>
</dbReference>
<dbReference type="CDD" id="cd05254">
    <property type="entry name" value="dTDP_HR_like_SDR_e"/>
    <property type="match status" value="1"/>
</dbReference>
<evidence type="ECO:0000256" key="1">
    <source>
        <dbReference type="ARBA" id="ARBA00004781"/>
    </source>
</evidence>
<evidence type="ECO:0000313" key="9">
    <source>
        <dbReference type="Proteomes" id="UP000325797"/>
    </source>
</evidence>
<evidence type="ECO:0000313" key="8">
    <source>
        <dbReference type="EMBL" id="QEX21445.1"/>
    </source>
</evidence>
<dbReference type="InterPro" id="IPR005913">
    <property type="entry name" value="dTDP_dehydrorham_reduct"/>
</dbReference>
<keyword evidence="6" id="KW-0560">Oxidoreductase</keyword>
<dbReference type="GO" id="GO:0008831">
    <property type="term" value="F:dTDP-4-dehydrorhamnose reductase activity"/>
    <property type="evidence" value="ECO:0007669"/>
    <property type="project" value="UniProtKB-EC"/>
</dbReference>
<evidence type="ECO:0000256" key="4">
    <source>
        <dbReference type="ARBA" id="ARBA00017099"/>
    </source>
</evidence>
<evidence type="ECO:0000256" key="2">
    <source>
        <dbReference type="ARBA" id="ARBA00010944"/>
    </source>
</evidence>
<dbReference type="Pfam" id="PF04321">
    <property type="entry name" value="RmlD_sub_bind"/>
    <property type="match status" value="1"/>
</dbReference>
<dbReference type="Proteomes" id="UP000325797">
    <property type="component" value="Chromosome"/>
</dbReference>
<comment type="function">
    <text evidence="6">Catalyzes the reduction of dTDP-6-deoxy-L-lyxo-4-hexulose to yield dTDP-L-rhamnose.</text>
</comment>
<protein>
    <recommendedName>
        <fullName evidence="4 6">dTDP-4-dehydrorhamnose reductase</fullName>
        <ecNumber evidence="3 6">1.1.1.133</ecNumber>
    </recommendedName>
</protein>
<keyword evidence="9" id="KW-1185">Reference proteome</keyword>
<dbReference type="OrthoDB" id="9803892at2"/>
<dbReference type="UniPathway" id="UPA00124"/>
<dbReference type="InterPro" id="IPR029903">
    <property type="entry name" value="RmlD-like-bd"/>
</dbReference>
<sequence length="290" mass="31376">MRVLVLGGMGMLGHAVASRLAAEHEVSATIRSALSTWPSRLTVAAVLPDTDLTGPGTLETVFARTRPELVVNCAGLVKQRLQPDSDATAILVNAVLPHRLAVLCRHAGVRLIHISTDCVFSGAAGGNRGADGYRERDFPDATDLYGRSKLLGEIDGPGCITLRLSLIGRELQGRRGLVEWFLANARSPLTGFTEARFTGLSTVTAAGMIADLARDHPRLEGLWHVAAEPLSKYELLCRLRDAYGLDTRIDPAAEPYCDRRLDGGRFRQATGWVAPSWSRMIEEIVAQGGR</sequence>
<dbReference type="KEGG" id="hadh:FRZ61_13700"/>
<evidence type="ECO:0000256" key="5">
    <source>
        <dbReference type="ARBA" id="ARBA00048200"/>
    </source>
</evidence>
<evidence type="ECO:0000259" key="7">
    <source>
        <dbReference type="Pfam" id="PF04321"/>
    </source>
</evidence>
<comment type="similarity">
    <text evidence="2 6">Belongs to the dTDP-4-dehydrorhamnose reductase family.</text>
</comment>
<dbReference type="SUPFAM" id="SSF51735">
    <property type="entry name" value="NAD(P)-binding Rossmann-fold domains"/>
    <property type="match status" value="1"/>
</dbReference>
<dbReference type="AlphaFoldDB" id="A0A5J6MXK9"/>
<reference evidence="8 9" key="1">
    <citation type="submission" date="2019-08" db="EMBL/GenBank/DDBJ databases">
        <title>Hyperibacter terrae gen. nov., sp. nov. and Hyperibacter viscosus sp. nov., two new members in the family Rhodospirillaceae isolated from the rhizosphere of Hypericum perforatum.</title>
        <authorList>
            <person name="Noviana Z."/>
        </authorList>
    </citation>
    <scope>NUCLEOTIDE SEQUENCE [LARGE SCALE GENOMIC DNA]</scope>
    <source>
        <strain evidence="8 9">R5959</strain>
    </source>
</reference>
<dbReference type="Gene3D" id="3.40.50.720">
    <property type="entry name" value="NAD(P)-binding Rossmann-like Domain"/>
    <property type="match status" value="1"/>
</dbReference>
<dbReference type="RefSeq" id="WP_151115979.1">
    <property type="nucleotide sequence ID" value="NZ_CP042582.1"/>
</dbReference>
<proteinExistence type="inferred from homology"/>
<dbReference type="PANTHER" id="PTHR10491:SF4">
    <property type="entry name" value="METHIONINE ADENOSYLTRANSFERASE 2 SUBUNIT BETA"/>
    <property type="match status" value="1"/>
</dbReference>
<comment type="cofactor">
    <cofactor evidence="6">
        <name>Mg(2+)</name>
        <dbReference type="ChEBI" id="CHEBI:18420"/>
    </cofactor>
    <text evidence="6">Binds 1 Mg(2+) ion per monomer.</text>
</comment>
<comment type="catalytic activity">
    <reaction evidence="5 6">
        <text>dTDP-beta-L-rhamnose + NADP(+) = dTDP-4-dehydro-beta-L-rhamnose + NADPH + H(+)</text>
        <dbReference type="Rhea" id="RHEA:21796"/>
        <dbReference type="ChEBI" id="CHEBI:15378"/>
        <dbReference type="ChEBI" id="CHEBI:57510"/>
        <dbReference type="ChEBI" id="CHEBI:57783"/>
        <dbReference type="ChEBI" id="CHEBI:58349"/>
        <dbReference type="ChEBI" id="CHEBI:62830"/>
        <dbReference type="EC" id="1.1.1.133"/>
    </reaction>
</comment>
<dbReference type="GO" id="GO:0019305">
    <property type="term" value="P:dTDP-rhamnose biosynthetic process"/>
    <property type="evidence" value="ECO:0007669"/>
    <property type="project" value="UniProtKB-UniPathway"/>
</dbReference>
<comment type="pathway">
    <text evidence="1 6">Carbohydrate biosynthesis; dTDP-L-rhamnose biosynthesis.</text>
</comment>
<feature type="domain" description="RmlD-like substrate binding" evidence="7">
    <location>
        <begin position="1"/>
        <end position="252"/>
    </location>
</feature>
<name>A0A5J6MXK9_9PROT</name>
<evidence type="ECO:0000256" key="6">
    <source>
        <dbReference type="RuleBase" id="RU364082"/>
    </source>
</evidence>
<gene>
    <name evidence="8" type="ORF">FRZ61_13700</name>
</gene>